<dbReference type="OrthoDB" id="3269232at2759"/>
<proteinExistence type="predicted"/>
<dbReference type="Proteomes" id="UP000683000">
    <property type="component" value="Unassembled WGS sequence"/>
</dbReference>
<accession>A0A8I3ADB4</accession>
<dbReference type="AlphaFoldDB" id="A0A8I3ADB4"/>
<dbReference type="EMBL" id="JAGFBS010000007">
    <property type="protein sequence ID" value="KAG6378306.1"/>
    <property type="molecule type" value="Genomic_DNA"/>
</dbReference>
<evidence type="ECO:0000313" key="1">
    <source>
        <dbReference type="EMBL" id="KAG6378306.1"/>
    </source>
</evidence>
<protein>
    <submittedName>
        <fullName evidence="1">Uncharacterized protein</fullName>
    </submittedName>
</protein>
<sequence length="161" mass="18770">MAPKNSIKESYQEALHQSYACEDMMKADLLRAQSAMVLQSVYCTRIKGQLAAREEKEHTRRVKKAKLMGDGLPRYLTGDEFYHQVAENEKRQVEGERRQEVQQKQQDEQAEAIAIWRQAESSHIERNKACRQEHQEVLAVWNNEKDQAKAEGQRVGWKNVE</sequence>
<reference evidence="1" key="1">
    <citation type="submission" date="2021-03" db="EMBL/GenBank/DDBJ databases">
        <title>Evolutionary innovations through gain and loss of genes in the ectomycorrhizal Boletales.</title>
        <authorList>
            <person name="Wu G."/>
            <person name="Miyauchi S."/>
            <person name="Morin E."/>
            <person name="Yang Z.-L."/>
            <person name="Xu J."/>
            <person name="Martin F.M."/>
        </authorList>
    </citation>
    <scope>NUCLEOTIDE SEQUENCE</scope>
    <source>
        <strain evidence="1">BR01</strain>
    </source>
</reference>
<name>A0A8I3ADB4_9AGAM</name>
<organism evidence="1 2">
    <name type="scientific">Boletus reticuloceps</name>
    <dbReference type="NCBI Taxonomy" id="495285"/>
    <lineage>
        <taxon>Eukaryota</taxon>
        <taxon>Fungi</taxon>
        <taxon>Dikarya</taxon>
        <taxon>Basidiomycota</taxon>
        <taxon>Agaricomycotina</taxon>
        <taxon>Agaricomycetes</taxon>
        <taxon>Agaricomycetidae</taxon>
        <taxon>Boletales</taxon>
        <taxon>Boletineae</taxon>
        <taxon>Boletaceae</taxon>
        <taxon>Boletoideae</taxon>
        <taxon>Boletus</taxon>
    </lineage>
</organism>
<keyword evidence="2" id="KW-1185">Reference proteome</keyword>
<evidence type="ECO:0000313" key="2">
    <source>
        <dbReference type="Proteomes" id="UP000683000"/>
    </source>
</evidence>
<gene>
    <name evidence="1" type="ORF">JVT61DRAFT_14027</name>
</gene>
<comment type="caution">
    <text evidence="1">The sequence shown here is derived from an EMBL/GenBank/DDBJ whole genome shotgun (WGS) entry which is preliminary data.</text>
</comment>